<reference evidence="2 3" key="1">
    <citation type="journal article" date="2016" name="Mol. Biol. Evol.">
        <title>Comparative Genomics of Early-Diverging Mushroom-Forming Fungi Provides Insights into the Origins of Lignocellulose Decay Capabilities.</title>
        <authorList>
            <person name="Nagy L.G."/>
            <person name="Riley R."/>
            <person name="Tritt A."/>
            <person name="Adam C."/>
            <person name="Daum C."/>
            <person name="Floudas D."/>
            <person name="Sun H."/>
            <person name="Yadav J.S."/>
            <person name="Pangilinan J."/>
            <person name="Larsson K.H."/>
            <person name="Matsuura K."/>
            <person name="Barry K."/>
            <person name="Labutti K."/>
            <person name="Kuo R."/>
            <person name="Ohm R.A."/>
            <person name="Bhattacharya S.S."/>
            <person name="Shirouzu T."/>
            <person name="Yoshinaga Y."/>
            <person name="Martin F.M."/>
            <person name="Grigoriev I.V."/>
            <person name="Hibbett D.S."/>
        </authorList>
    </citation>
    <scope>NUCLEOTIDE SEQUENCE [LARGE SCALE GENOMIC DNA]</scope>
    <source>
        <strain evidence="2 3">HHB14362 ss-1</strain>
    </source>
</reference>
<dbReference type="AlphaFoldDB" id="A0A165TGH5"/>
<evidence type="ECO:0000313" key="3">
    <source>
        <dbReference type="Proteomes" id="UP000076761"/>
    </source>
</evidence>
<proteinExistence type="predicted"/>
<name>A0A165TGH5_9AGAM</name>
<dbReference type="EMBL" id="KV425566">
    <property type="protein sequence ID" value="KZT26630.1"/>
    <property type="molecule type" value="Genomic_DNA"/>
</dbReference>
<gene>
    <name evidence="2" type="ORF">NEOLEDRAFT_236544</name>
</gene>
<accession>A0A165TGH5</accession>
<evidence type="ECO:0000256" key="1">
    <source>
        <dbReference type="SAM" id="MobiDB-lite"/>
    </source>
</evidence>
<evidence type="ECO:0000313" key="2">
    <source>
        <dbReference type="EMBL" id="KZT26630.1"/>
    </source>
</evidence>
<organism evidence="2 3">
    <name type="scientific">Neolentinus lepideus HHB14362 ss-1</name>
    <dbReference type="NCBI Taxonomy" id="1314782"/>
    <lineage>
        <taxon>Eukaryota</taxon>
        <taxon>Fungi</taxon>
        <taxon>Dikarya</taxon>
        <taxon>Basidiomycota</taxon>
        <taxon>Agaricomycotina</taxon>
        <taxon>Agaricomycetes</taxon>
        <taxon>Gloeophyllales</taxon>
        <taxon>Gloeophyllaceae</taxon>
        <taxon>Neolentinus</taxon>
    </lineage>
</organism>
<sequence length="146" mass="14727">MRINGHHYWSATSIPLALAFSASSVRYSARSADPLGVTAPLPPPPPSLLPLKPTHDADAATARIGAPRARRARARARRGARARARGCVARRSRGGSGSTPRSCGTSVGPRSPPPLPFHSLVLAVSGAPAGRGSARAAAAGGSEAGG</sequence>
<dbReference type="InParanoid" id="A0A165TGH5"/>
<protein>
    <submittedName>
        <fullName evidence="2">Uncharacterized protein</fullName>
    </submittedName>
</protein>
<keyword evidence="3" id="KW-1185">Reference proteome</keyword>
<dbReference type="Proteomes" id="UP000076761">
    <property type="component" value="Unassembled WGS sequence"/>
</dbReference>
<feature type="region of interest" description="Disordered" evidence="1">
    <location>
        <begin position="61"/>
        <end position="114"/>
    </location>
</feature>
<feature type="compositionally biased region" description="Basic residues" evidence="1">
    <location>
        <begin position="68"/>
        <end position="93"/>
    </location>
</feature>